<feature type="transmembrane region" description="Helical" evidence="6">
    <location>
        <begin position="335"/>
        <end position="356"/>
    </location>
</feature>
<feature type="transmembrane region" description="Helical" evidence="6">
    <location>
        <begin position="711"/>
        <end position="739"/>
    </location>
</feature>
<feature type="transmembrane region" description="Helical" evidence="6">
    <location>
        <begin position="759"/>
        <end position="781"/>
    </location>
</feature>
<dbReference type="EMBL" id="BAABFT010000001">
    <property type="protein sequence ID" value="GAA4311212.1"/>
    <property type="molecule type" value="Genomic_DNA"/>
</dbReference>
<dbReference type="PROSITE" id="PS51257">
    <property type="entry name" value="PROKAR_LIPOPROTEIN"/>
    <property type="match status" value="1"/>
</dbReference>
<keyword evidence="5 6" id="KW-0472">Membrane</keyword>
<accession>A0ABP8FUE2</accession>
<feature type="domain" description="MacB-like periplasmic core" evidence="8">
    <location>
        <begin position="20"/>
        <end position="235"/>
    </location>
</feature>
<feature type="transmembrane region" description="Helical" evidence="6">
    <location>
        <begin position="21"/>
        <end position="42"/>
    </location>
</feature>
<evidence type="ECO:0000256" key="4">
    <source>
        <dbReference type="ARBA" id="ARBA00022989"/>
    </source>
</evidence>
<evidence type="ECO:0000256" key="6">
    <source>
        <dbReference type="SAM" id="Phobius"/>
    </source>
</evidence>
<reference evidence="10" key="1">
    <citation type="journal article" date="2019" name="Int. J. Syst. Evol. Microbiol.">
        <title>The Global Catalogue of Microorganisms (GCM) 10K type strain sequencing project: providing services to taxonomists for standard genome sequencing and annotation.</title>
        <authorList>
            <consortium name="The Broad Institute Genomics Platform"/>
            <consortium name="The Broad Institute Genome Sequencing Center for Infectious Disease"/>
            <person name="Wu L."/>
            <person name="Ma J."/>
        </authorList>
    </citation>
    <scope>NUCLEOTIDE SEQUENCE [LARGE SCALE GENOMIC DNA]</scope>
    <source>
        <strain evidence="10">JCM 17705</strain>
    </source>
</reference>
<feature type="domain" description="ABC3 transporter permease C-terminal" evidence="7">
    <location>
        <begin position="678"/>
        <end position="791"/>
    </location>
</feature>
<evidence type="ECO:0000256" key="3">
    <source>
        <dbReference type="ARBA" id="ARBA00022692"/>
    </source>
</evidence>
<dbReference type="Pfam" id="PF12704">
    <property type="entry name" value="MacB_PCD"/>
    <property type="match status" value="1"/>
</dbReference>
<evidence type="ECO:0000313" key="10">
    <source>
        <dbReference type="Proteomes" id="UP001500582"/>
    </source>
</evidence>
<keyword evidence="4 6" id="KW-1133">Transmembrane helix</keyword>
<evidence type="ECO:0000256" key="5">
    <source>
        <dbReference type="ARBA" id="ARBA00023136"/>
    </source>
</evidence>
<feature type="transmembrane region" description="Helical" evidence="6">
    <location>
        <begin position="280"/>
        <end position="299"/>
    </location>
</feature>
<dbReference type="PANTHER" id="PTHR30572">
    <property type="entry name" value="MEMBRANE COMPONENT OF TRANSPORTER-RELATED"/>
    <property type="match status" value="1"/>
</dbReference>
<comment type="caution">
    <text evidence="9">The sequence shown here is derived from an EMBL/GenBank/DDBJ whole genome shotgun (WGS) entry which is preliminary data.</text>
</comment>
<dbReference type="Proteomes" id="UP001500582">
    <property type="component" value="Unassembled WGS sequence"/>
</dbReference>
<dbReference type="InterPro" id="IPR003838">
    <property type="entry name" value="ABC3_permease_C"/>
</dbReference>
<feature type="transmembrane region" description="Helical" evidence="6">
    <location>
        <begin position="376"/>
        <end position="402"/>
    </location>
</feature>
<evidence type="ECO:0000259" key="8">
    <source>
        <dbReference type="Pfam" id="PF12704"/>
    </source>
</evidence>
<organism evidence="9 10">
    <name type="scientific">Mucilaginibacter gynuensis</name>
    <dbReference type="NCBI Taxonomy" id="1302236"/>
    <lineage>
        <taxon>Bacteria</taxon>
        <taxon>Pseudomonadati</taxon>
        <taxon>Bacteroidota</taxon>
        <taxon>Sphingobacteriia</taxon>
        <taxon>Sphingobacteriales</taxon>
        <taxon>Sphingobacteriaceae</taxon>
        <taxon>Mucilaginibacter</taxon>
    </lineage>
</organism>
<gene>
    <name evidence="9" type="ORF">GCM10023149_06130</name>
</gene>
<evidence type="ECO:0000313" key="9">
    <source>
        <dbReference type="EMBL" id="GAA4311212.1"/>
    </source>
</evidence>
<evidence type="ECO:0000256" key="1">
    <source>
        <dbReference type="ARBA" id="ARBA00004651"/>
    </source>
</evidence>
<feature type="domain" description="ABC3 transporter permease C-terminal" evidence="7">
    <location>
        <begin position="285"/>
        <end position="400"/>
    </location>
</feature>
<keyword evidence="2" id="KW-1003">Cell membrane</keyword>
<dbReference type="InterPro" id="IPR025857">
    <property type="entry name" value="MacB_PCD"/>
</dbReference>
<keyword evidence="10" id="KW-1185">Reference proteome</keyword>
<dbReference type="InterPro" id="IPR050250">
    <property type="entry name" value="Macrolide_Exporter_MacB"/>
</dbReference>
<dbReference type="Pfam" id="PF02687">
    <property type="entry name" value="FtsX"/>
    <property type="match status" value="2"/>
</dbReference>
<evidence type="ECO:0000256" key="2">
    <source>
        <dbReference type="ARBA" id="ARBA00022475"/>
    </source>
</evidence>
<proteinExistence type="predicted"/>
<keyword evidence="3 6" id="KW-0812">Transmembrane</keyword>
<feature type="transmembrane region" description="Helical" evidence="6">
    <location>
        <begin position="675"/>
        <end position="699"/>
    </location>
</feature>
<sequence>MFKTYFKIALRKLSKNKLYSIVNIVGLTVGITSCLLIGLYIINETGYDKFQKNADRIVRVTMEYGEPGNMNKAVTTGTKAGPQLQRTFPQIETYVRVINYSSVVKYEDKVFTEPRFLFADAGFFNVFSFPLLEGDAKSALDGPRKVVISASTAHKYFGNADPVGKVLNVNSDREYQVTGVVADAPENSQIKYDFIASFSTLSASKTEEWWTANYITYLMLDKKESIAPLQTQINAYMTNVSANELKMGKAQLVYNAQPMKEVHLHSDLGGLEANGSIKTIYVISIIALLILVIACINYTNLATVQSSGRSAEIGIRKVLGAQKGQLFGQFIGESFLITLLSLTLAIVLTAALMPYFNDLTGKVLAIASLFKPLPVAALVLLCVLVGFASGSYPALVLANAKLISTLKSGLRLSSSGSYFRKTLIVFQFAVSICLIVSTFVILQQLNFMRNKDLGYDREHVIVLPVDEQMQNSYEAIKAAISVNPNVISVSGANASPTSVGWGDGIDVDNGQKNVSLQITALPSDLGFIKTMNMKIIAGMDYTEADYAQMDTSNHGKNFKYAFILNETAVKALGLTPEQAIGRRAEKGGTPGVIKAVIKDFNFASLHENVGPLMLFLDKQFTNDIFIKTNGKNIPATLSFLKAMWKERVPHRPFEYSFLDENYNKLYVTEQKTAQIFSTFSTLAILLACLGLFALAAFATMQRTKEIGIRKVLGASVSGIVGLISKEFLVLTLIAIVIASPAAWYFMNKWLQDFAYRINIQWWVFVVAGGLTLVIAFITVSLQSIKAAIANPVKSLRSE</sequence>
<comment type="subcellular location">
    <subcellularLocation>
        <location evidence="1">Cell membrane</location>
        <topology evidence="1">Multi-pass membrane protein</topology>
    </subcellularLocation>
</comment>
<dbReference type="PANTHER" id="PTHR30572:SF18">
    <property type="entry name" value="ABC-TYPE MACROLIDE FAMILY EXPORT SYSTEM PERMEASE COMPONENT 2"/>
    <property type="match status" value="1"/>
</dbReference>
<protein>
    <submittedName>
        <fullName evidence="9">ABC transporter permease</fullName>
    </submittedName>
</protein>
<name>A0ABP8FUE2_9SPHI</name>
<dbReference type="RefSeq" id="WP_345209517.1">
    <property type="nucleotide sequence ID" value="NZ_BAABFT010000001.1"/>
</dbReference>
<feature type="transmembrane region" description="Helical" evidence="6">
    <location>
        <begin position="423"/>
        <end position="442"/>
    </location>
</feature>
<evidence type="ECO:0000259" key="7">
    <source>
        <dbReference type="Pfam" id="PF02687"/>
    </source>
</evidence>